<reference evidence="2 3" key="1">
    <citation type="submission" date="2016-05" db="EMBL/GenBank/DDBJ databases">
        <title>Compelete Genome Sequence of Bacteriochlorophyll-Synthesizing Bacterium Porphyrobacter neustonensis DSM 9434.</title>
        <authorList>
            <person name="Shi X.-L."/>
            <person name="Wu Y.-H."/>
            <person name="Cheng H."/>
            <person name="Xu L."/>
            <person name="Zhang X.-Q."/>
            <person name="Wang C.-S."/>
            <person name="Xu X.-W."/>
        </authorList>
    </citation>
    <scope>NUCLEOTIDE SEQUENCE [LARGE SCALE GENOMIC DNA]</scope>
    <source>
        <strain evidence="2 3">DSM 9434</strain>
    </source>
</reference>
<evidence type="ECO:0000313" key="2">
    <source>
        <dbReference type="EMBL" id="ANK14109.1"/>
    </source>
</evidence>
<dbReference type="STRING" id="1112.A9D12_05210"/>
<proteinExistence type="predicted"/>
<keyword evidence="1" id="KW-0732">Signal</keyword>
<name>A0A192D8L7_9SPHN</name>
<dbReference type="AlphaFoldDB" id="A0A192D8L7"/>
<evidence type="ECO:0008006" key="4">
    <source>
        <dbReference type="Google" id="ProtNLM"/>
    </source>
</evidence>
<protein>
    <recommendedName>
        <fullName evidence="4">Peptidase M48 domain-containing protein</fullName>
    </recommendedName>
</protein>
<dbReference type="EMBL" id="CP016033">
    <property type="protein sequence ID" value="ANK14109.1"/>
    <property type="molecule type" value="Genomic_DNA"/>
</dbReference>
<accession>A0A192D8L7</accession>
<dbReference type="Proteomes" id="UP000078263">
    <property type="component" value="Chromosome"/>
</dbReference>
<keyword evidence="3" id="KW-1185">Reference proteome</keyword>
<gene>
    <name evidence="2" type="ORF">A9D12_05210</name>
</gene>
<feature type="chain" id="PRO_5008251896" description="Peptidase M48 domain-containing protein" evidence="1">
    <location>
        <begin position="20"/>
        <end position="325"/>
    </location>
</feature>
<dbReference type="KEGG" id="pns:A9D12_05210"/>
<evidence type="ECO:0000313" key="3">
    <source>
        <dbReference type="Proteomes" id="UP000078263"/>
    </source>
</evidence>
<sequence length="325" mass="35207">MRGAGLLAGLLAIPGLAQSAPRAPVDYAAERAAIARYQDADQRLQDAGWRLARANAPFCPVVVQAIGLQLQDMASYGVPAIARTALGLRREIAVQTAARGSPAAASGAFTRNREIAALGPLDPNSLAAAPQFEWQRLARLHNHIEAMLTEHGGIAVVFADGETARVAPVEVCASRFELMGDGDKAVADGARVVIGVGFPAFAYPEDEIFAALVAHELAHNVLGHDAWLDRHGRSDRNVRRIEREADRLVPWLLANAGHDPAAGPRFMRRWGARHDAGLRMRRKHEGWDERAQHMERELPAVAALLAATGKADWAVHFRREISIAD</sequence>
<evidence type="ECO:0000256" key="1">
    <source>
        <dbReference type="SAM" id="SignalP"/>
    </source>
</evidence>
<feature type="signal peptide" evidence="1">
    <location>
        <begin position="1"/>
        <end position="19"/>
    </location>
</feature>
<organism evidence="2 3">
    <name type="scientific">Erythrobacter neustonensis</name>
    <dbReference type="NCBI Taxonomy" id="1112"/>
    <lineage>
        <taxon>Bacteria</taxon>
        <taxon>Pseudomonadati</taxon>
        <taxon>Pseudomonadota</taxon>
        <taxon>Alphaproteobacteria</taxon>
        <taxon>Sphingomonadales</taxon>
        <taxon>Erythrobacteraceae</taxon>
        <taxon>Erythrobacter/Porphyrobacter group</taxon>
        <taxon>Erythrobacter</taxon>
    </lineage>
</organism>